<dbReference type="InterPro" id="IPR041879">
    <property type="entry name" value="YvgL-like_PBP2"/>
</dbReference>
<dbReference type="PIRSF" id="PIRSF004846">
    <property type="entry name" value="ModA"/>
    <property type="match status" value="1"/>
</dbReference>
<dbReference type="CDD" id="cd13537">
    <property type="entry name" value="PBP2_YvgL_like"/>
    <property type="match status" value="1"/>
</dbReference>
<dbReference type="PANTHER" id="PTHR30632:SF0">
    <property type="entry name" value="SULFATE-BINDING PROTEIN"/>
    <property type="match status" value="1"/>
</dbReference>
<dbReference type="PROSITE" id="PS51257">
    <property type="entry name" value="PROKAR_LIPOPROTEIN"/>
    <property type="match status" value="1"/>
</dbReference>
<dbReference type="InterPro" id="IPR005950">
    <property type="entry name" value="ModA"/>
</dbReference>
<dbReference type="Proteomes" id="UP000005850">
    <property type="component" value="Chromosome"/>
</dbReference>
<dbReference type="Gene3D" id="3.40.190.10">
    <property type="entry name" value="Periplasmic binding protein-like II"/>
    <property type="match status" value="2"/>
</dbReference>
<evidence type="ECO:0000256" key="3">
    <source>
        <dbReference type="ARBA" id="ARBA00022723"/>
    </source>
</evidence>
<evidence type="ECO:0000256" key="4">
    <source>
        <dbReference type="ARBA" id="ARBA00022729"/>
    </source>
</evidence>
<comment type="similarity">
    <text evidence="1">Belongs to the bacterial solute-binding protein ModA family.</text>
</comment>
<feature type="binding site" evidence="5">
    <location>
        <position position="84"/>
    </location>
    <ligand>
        <name>molybdate</name>
        <dbReference type="ChEBI" id="CHEBI:36264"/>
    </ligand>
</feature>
<dbReference type="KEGG" id="blr:BRLA_c038170"/>
<dbReference type="GO" id="GO:0046872">
    <property type="term" value="F:metal ion binding"/>
    <property type="evidence" value="ECO:0007669"/>
    <property type="project" value="UniProtKB-KW"/>
</dbReference>
<dbReference type="GO" id="GO:0030973">
    <property type="term" value="F:molybdate ion binding"/>
    <property type="evidence" value="ECO:0007669"/>
    <property type="project" value="UniProtKB-ARBA"/>
</dbReference>
<evidence type="ECO:0000313" key="8">
    <source>
        <dbReference type="Proteomes" id="UP000005850"/>
    </source>
</evidence>
<gene>
    <name evidence="7" type="primary">modA</name>
    <name evidence="7" type="ORF">BRLA_c038170</name>
</gene>
<sequence length="276" mass="30347">MLTSRKKKRFLSSLVSFSLLLATVGCSTPAPSATQPTGDSKSPQTKTEIFVSAAASMTDVLQDVKKEYETKHPEITLTYNFGGSGKLAKQIEQGAPSDLFISASSKDMKTLKDKSLIIEDSQTELVTNEMVLIAPKESTISIDSFEKITPETGKQFAIGEPSSVPVGRYTEEALTKLGLWEKMKPNMVYAKDVRQVLTYVESGNAELGVVYKSDALTSDKIKILATAKQDWHSPIVYPASLVKATQHQKEAQEFLTFLTTDFSKAAFEKYGFHPVK</sequence>
<proteinExistence type="inferred from homology"/>
<dbReference type="FunFam" id="3.40.190.10:FF:000035">
    <property type="entry name" value="Molybdate ABC transporter substrate-binding protein"/>
    <property type="match status" value="1"/>
</dbReference>
<protein>
    <submittedName>
        <fullName evidence="7">Molybdate-binding periplasmic protein</fullName>
    </submittedName>
</protein>
<dbReference type="GO" id="GO:0015689">
    <property type="term" value="P:molybdate ion transport"/>
    <property type="evidence" value="ECO:0007669"/>
    <property type="project" value="InterPro"/>
</dbReference>
<dbReference type="InterPro" id="IPR050682">
    <property type="entry name" value="ModA/WtpA"/>
</dbReference>
<feature type="binding site" evidence="5">
    <location>
        <position position="56"/>
    </location>
    <ligand>
        <name>molybdate</name>
        <dbReference type="ChEBI" id="CHEBI:36264"/>
    </ligand>
</feature>
<keyword evidence="2 5" id="KW-0500">Molybdenum</keyword>
<dbReference type="Pfam" id="PF13531">
    <property type="entry name" value="SBP_bac_11"/>
    <property type="match status" value="1"/>
</dbReference>
<dbReference type="NCBIfam" id="TIGR01256">
    <property type="entry name" value="modA"/>
    <property type="match status" value="1"/>
</dbReference>
<feature type="binding site" evidence="5">
    <location>
        <position position="193"/>
    </location>
    <ligand>
        <name>molybdate</name>
        <dbReference type="ChEBI" id="CHEBI:36264"/>
    </ligand>
</feature>
<keyword evidence="3 5" id="KW-0479">Metal-binding</keyword>
<evidence type="ECO:0000256" key="6">
    <source>
        <dbReference type="SAM" id="SignalP"/>
    </source>
</evidence>
<feature type="binding site" evidence="5">
    <location>
        <position position="211"/>
    </location>
    <ligand>
        <name>molybdate</name>
        <dbReference type="ChEBI" id="CHEBI:36264"/>
    </ligand>
</feature>
<evidence type="ECO:0000313" key="7">
    <source>
        <dbReference type="EMBL" id="AIG28117.1"/>
    </source>
</evidence>
<dbReference type="SUPFAM" id="SSF53850">
    <property type="entry name" value="Periplasmic binding protein-like II"/>
    <property type="match status" value="1"/>
</dbReference>
<accession>A0A075R628</accession>
<dbReference type="AlphaFoldDB" id="A0A075R628"/>
<dbReference type="EMBL" id="CP007806">
    <property type="protein sequence ID" value="AIG28117.1"/>
    <property type="molecule type" value="Genomic_DNA"/>
</dbReference>
<feature type="signal peptide" evidence="6">
    <location>
        <begin position="1"/>
        <end position="32"/>
    </location>
</feature>
<name>A0A075R628_BRELA</name>
<keyword evidence="8" id="KW-1185">Reference proteome</keyword>
<evidence type="ECO:0000256" key="2">
    <source>
        <dbReference type="ARBA" id="ARBA00022505"/>
    </source>
</evidence>
<evidence type="ECO:0000256" key="5">
    <source>
        <dbReference type="PIRSR" id="PIRSR004846-1"/>
    </source>
</evidence>
<dbReference type="eggNOG" id="COG0725">
    <property type="taxonomic scope" value="Bacteria"/>
</dbReference>
<evidence type="ECO:0000256" key="1">
    <source>
        <dbReference type="ARBA" id="ARBA00009175"/>
    </source>
</evidence>
<dbReference type="HOGENOM" id="CLU_065520_3_1_9"/>
<dbReference type="RefSeq" id="WP_003338711.1">
    <property type="nucleotide sequence ID" value="NZ_CP007806.1"/>
</dbReference>
<organism evidence="7 8">
    <name type="scientific">Brevibacillus laterosporus LMG 15441</name>
    <dbReference type="NCBI Taxonomy" id="1042163"/>
    <lineage>
        <taxon>Bacteria</taxon>
        <taxon>Bacillati</taxon>
        <taxon>Bacillota</taxon>
        <taxon>Bacilli</taxon>
        <taxon>Bacillales</taxon>
        <taxon>Paenibacillaceae</taxon>
        <taxon>Brevibacillus</taxon>
    </lineage>
</organism>
<dbReference type="STRING" id="1042163.BRLA_c038170"/>
<feature type="chain" id="PRO_5001709148" evidence="6">
    <location>
        <begin position="33"/>
        <end position="276"/>
    </location>
</feature>
<keyword evidence="4 6" id="KW-0732">Signal</keyword>
<reference evidence="7 8" key="1">
    <citation type="journal article" date="2011" name="J. Bacteriol.">
        <title>Genome sequence of Brevibacillus laterosporus LMG 15441, a pathogen of invertebrates.</title>
        <authorList>
            <person name="Djukic M."/>
            <person name="Poehlein A."/>
            <person name="Thurmer A."/>
            <person name="Daniel R."/>
        </authorList>
    </citation>
    <scope>NUCLEOTIDE SEQUENCE [LARGE SCALE GENOMIC DNA]</scope>
    <source>
        <strain evidence="7 8">LMG 15441</strain>
    </source>
</reference>
<dbReference type="PANTHER" id="PTHR30632">
    <property type="entry name" value="MOLYBDATE-BINDING PERIPLASMIC PROTEIN"/>
    <property type="match status" value="1"/>
</dbReference>
<dbReference type="GO" id="GO:1901359">
    <property type="term" value="F:tungstate binding"/>
    <property type="evidence" value="ECO:0007669"/>
    <property type="project" value="UniProtKB-ARBA"/>
</dbReference>